<evidence type="ECO:0000313" key="7">
    <source>
        <dbReference type="EMBL" id="EMA49795.1"/>
    </source>
</evidence>
<dbReference type="InterPro" id="IPR001046">
    <property type="entry name" value="NRAMP_fam"/>
</dbReference>
<sequence>MGLIQRLRTIGPGAMVAAAFIGPGTVTTASVTGARFGYALVWTLGFSILATIVLQEMSARLGLVSREGLGEALRDQFDNPIAKWGSIVLVVAAIGAGTAAYEAGNILGGAAGLETITGVSSTIWGITMGVVAGALLYTGKYKLIERALVGLVAIMAISFLVSAALIGPDFGALAAGFVPTIPDGSVFLITGLIGTTVVGYNLFLHASNVQERWSGPAELSDCRTDTVLSILIGGLITIAVLVTAAAAFPTGTEISDVGRMAEQLRPIAGPYATLFFSIGLFAAGFTSATTAPLAGAYATTGALGWDTDLSAPRFQAVWGVILLVGVSSVLLGGSPVEIIVFAQVVNGILLPIIAIFLIIAMNSDTLLGEYTNGTVSNVLGGLVTIIVVWLGVRTFLTVTGVL</sequence>
<feature type="transmembrane region" description="Helical" evidence="6">
    <location>
        <begin position="147"/>
        <end position="166"/>
    </location>
</feature>
<dbReference type="AlphaFoldDB" id="M0MZE6"/>
<evidence type="ECO:0000313" key="8">
    <source>
        <dbReference type="Proteomes" id="UP000011625"/>
    </source>
</evidence>
<gene>
    <name evidence="7" type="ORF">C450_16020</name>
</gene>
<keyword evidence="2" id="KW-0813">Transport</keyword>
<feature type="transmembrane region" description="Helical" evidence="6">
    <location>
        <begin position="12"/>
        <end position="30"/>
    </location>
</feature>
<comment type="subcellular location">
    <subcellularLocation>
        <location evidence="1">Membrane</location>
        <topology evidence="1">Multi-pass membrane protein</topology>
    </subcellularLocation>
</comment>
<dbReference type="EMBL" id="AOME01000076">
    <property type="protein sequence ID" value="EMA49795.1"/>
    <property type="molecule type" value="Genomic_DNA"/>
</dbReference>
<reference evidence="7 8" key="1">
    <citation type="journal article" date="2014" name="PLoS Genet.">
        <title>Phylogenetically driven sequencing of extremely halophilic archaea reveals strategies for static and dynamic osmo-response.</title>
        <authorList>
            <person name="Becker E.A."/>
            <person name="Seitzer P.M."/>
            <person name="Tritt A."/>
            <person name="Larsen D."/>
            <person name="Krusor M."/>
            <person name="Yao A.I."/>
            <person name="Wu D."/>
            <person name="Madern D."/>
            <person name="Eisen J.A."/>
            <person name="Darling A.E."/>
            <person name="Facciotti M.T."/>
        </authorList>
    </citation>
    <scope>NUCLEOTIDE SEQUENCE [LARGE SCALE GENOMIC DNA]</scope>
    <source>
        <strain evidence="7 8">DSM 8989</strain>
    </source>
</reference>
<evidence type="ECO:0000256" key="2">
    <source>
        <dbReference type="ARBA" id="ARBA00022448"/>
    </source>
</evidence>
<dbReference type="Pfam" id="PF01566">
    <property type="entry name" value="Nramp"/>
    <property type="match status" value="1"/>
</dbReference>
<comment type="caution">
    <text evidence="7">The sequence shown here is derived from an EMBL/GenBank/DDBJ whole genome shotgun (WGS) entry which is preliminary data.</text>
</comment>
<dbReference type="GO" id="GO:0034755">
    <property type="term" value="P:iron ion transmembrane transport"/>
    <property type="evidence" value="ECO:0007669"/>
    <property type="project" value="TreeGrafter"/>
</dbReference>
<dbReference type="PANTHER" id="PTHR11706">
    <property type="entry name" value="SOLUTE CARRIER PROTEIN FAMILY 11 MEMBER"/>
    <property type="match status" value="1"/>
</dbReference>
<accession>M0MZE6</accession>
<dbReference type="RefSeq" id="WP_005045039.1">
    <property type="nucleotide sequence ID" value="NZ_AOME01000076.1"/>
</dbReference>
<protein>
    <submittedName>
        <fullName evidence="7">Putative Mn transporter</fullName>
    </submittedName>
</protein>
<organism evidence="7 8">
    <name type="scientific">Halococcus salifodinae DSM 8989</name>
    <dbReference type="NCBI Taxonomy" id="1227456"/>
    <lineage>
        <taxon>Archaea</taxon>
        <taxon>Methanobacteriati</taxon>
        <taxon>Methanobacteriota</taxon>
        <taxon>Stenosarchaea group</taxon>
        <taxon>Halobacteria</taxon>
        <taxon>Halobacteriales</taxon>
        <taxon>Halococcaceae</taxon>
        <taxon>Halococcus</taxon>
    </lineage>
</organism>
<evidence type="ECO:0000256" key="6">
    <source>
        <dbReference type="SAM" id="Phobius"/>
    </source>
</evidence>
<dbReference type="OrthoDB" id="211791at2157"/>
<keyword evidence="5 6" id="KW-0472">Membrane</keyword>
<evidence type="ECO:0000256" key="1">
    <source>
        <dbReference type="ARBA" id="ARBA00004141"/>
    </source>
</evidence>
<feature type="transmembrane region" description="Helical" evidence="6">
    <location>
        <begin position="314"/>
        <end position="332"/>
    </location>
</feature>
<dbReference type="NCBIfam" id="NF037982">
    <property type="entry name" value="Nramp_1"/>
    <property type="match status" value="1"/>
</dbReference>
<feature type="transmembrane region" description="Helical" evidence="6">
    <location>
        <begin position="227"/>
        <end position="248"/>
    </location>
</feature>
<evidence type="ECO:0000256" key="5">
    <source>
        <dbReference type="ARBA" id="ARBA00023136"/>
    </source>
</evidence>
<feature type="transmembrane region" description="Helical" evidence="6">
    <location>
        <begin position="36"/>
        <end position="54"/>
    </location>
</feature>
<feature type="transmembrane region" description="Helical" evidence="6">
    <location>
        <begin position="81"/>
        <end position="101"/>
    </location>
</feature>
<dbReference type="GO" id="GO:0005384">
    <property type="term" value="F:manganese ion transmembrane transporter activity"/>
    <property type="evidence" value="ECO:0007669"/>
    <property type="project" value="TreeGrafter"/>
</dbReference>
<evidence type="ECO:0000256" key="3">
    <source>
        <dbReference type="ARBA" id="ARBA00022692"/>
    </source>
</evidence>
<feature type="transmembrane region" description="Helical" evidence="6">
    <location>
        <begin position="121"/>
        <end position="138"/>
    </location>
</feature>
<feature type="transmembrane region" description="Helical" evidence="6">
    <location>
        <begin position="373"/>
        <end position="392"/>
    </location>
</feature>
<feature type="transmembrane region" description="Helical" evidence="6">
    <location>
        <begin position="268"/>
        <end position="293"/>
    </location>
</feature>
<dbReference type="PANTHER" id="PTHR11706:SF33">
    <property type="entry name" value="NATURAL RESISTANCE-ASSOCIATED MACROPHAGE PROTEIN 2"/>
    <property type="match status" value="1"/>
</dbReference>
<feature type="transmembrane region" description="Helical" evidence="6">
    <location>
        <begin position="338"/>
        <end position="361"/>
    </location>
</feature>
<dbReference type="STRING" id="1227456.C450_16020"/>
<proteinExistence type="predicted"/>
<name>M0MZE6_9EURY</name>
<dbReference type="GO" id="GO:0005886">
    <property type="term" value="C:plasma membrane"/>
    <property type="evidence" value="ECO:0007669"/>
    <property type="project" value="TreeGrafter"/>
</dbReference>
<dbReference type="PATRIC" id="fig|1227456.3.peg.3253"/>
<evidence type="ECO:0000256" key="4">
    <source>
        <dbReference type="ARBA" id="ARBA00022989"/>
    </source>
</evidence>
<dbReference type="PRINTS" id="PR00447">
    <property type="entry name" value="NATRESASSCMP"/>
</dbReference>
<feature type="transmembrane region" description="Helical" evidence="6">
    <location>
        <begin position="186"/>
        <end position="206"/>
    </location>
</feature>
<dbReference type="Proteomes" id="UP000011625">
    <property type="component" value="Unassembled WGS sequence"/>
</dbReference>
<dbReference type="GO" id="GO:0015086">
    <property type="term" value="F:cadmium ion transmembrane transporter activity"/>
    <property type="evidence" value="ECO:0007669"/>
    <property type="project" value="TreeGrafter"/>
</dbReference>
<keyword evidence="8" id="KW-1185">Reference proteome</keyword>
<keyword evidence="3 6" id="KW-0812">Transmembrane</keyword>
<keyword evidence="4 6" id="KW-1133">Transmembrane helix</keyword>